<organism evidence="2 3">
    <name type="scientific">Nocardioides koreensis</name>
    <dbReference type="NCBI Taxonomy" id="433651"/>
    <lineage>
        <taxon>Bacteria</taxon>
        <taxon>Bacillati</taxon>
        <taxon>Actinomycetota</taxon>
        <taxon>Actinomycetes</taxon>
        <taxon>Propionibacteriales</taxon>
        <taxon>Nocardioidaceae</taxon>
        <taxon>Nocardioides</taxon>
    </lineage>
</organism>
<accession>A0ABP5KT05</accession>
<reference evidence="3" key="1">
    <citation type="journal article" date="2019" name="Int. J. Syst. Evol. Microbiol.">
        <title>The Global Catalogue of Microorganisms (GCM) 10K type strain sequencing project: providing services to taxonomists for standard genome sequencing and annotation.</title>
        <authorList>
            <consortium name="The Broad Institute Genomics Platform"/>
            <consortium name="The Broad Institute Genome Sequencing Center for Infectious Disease"/>
            <person name="Wu L."/>
            <person name="Ma J."/>
        </authorList>
    </citation>
    <scope>NUCLEOTIDE SEQUENCE [LARGE SCALE GENOMIC DNA]</scope>
    <source>
        <strain evidence="3">JCM 16022</strain>
    </source>
</reference>
<dbReference type="Pfam" id="PF08448">
    <property type="entry name" value="PAS_4"/>
    <property type="match status" value="1"/>
</dbReference>
<dbReference type="InterPro" id="IPR005561">
    <property type="entry name" value="ANTAR"/>
</dbReference>
<dbReference type="InterPro" id="IPR035965">
    <property type="entry name" value="PAS-like_dom_sf"/>
</dbReference>
<dbReference type="SUPFAM" id="SSF55785">
    <property type="entry name" value="PYP-like sensor domain (PAS domain)"/>
    <property type="match status" value="1"/>
</dbReference>
<dbReference type="Gene3D" id="1.10.10.10">
    <property type="entry name" value="Winged helix-like DNA-binding domain superfamily/Winged helix DNA-binding domain"/>
    <property type="match status" value="1"/>
</dbReference>
<comment type="caution">
    <text evidence="2">The sequence shown here is derived from an EMBL/GenBank/DDBJ whole genome shotgun (WGS) entry which is preliminary data.</text>
</comment>
<dbReference type="InterPro" id="IPR011006">
    <property type="entry name" value="CheY-like_superfamily"/>
</dbReference>
<evidence type="ECO:0000313" key="2">
    <source>
        <dbReference type="EMBL" id="GAA2135274.1"/>
    </source>
</evidence>
<dbReference type="PROSITE" id="PS50921">
    <property type="entry name" value="ANTAR"/>
    <property type="match status" value="1"/>
</dbReference>
<gene>
    <name evidence="2" type="ORF">GCM10009844_00360</name>
</gene>
<name>A0ABP5KT05_9ACTN</name>
<dbReference type="Proteomes" id="UP001501771">
    <property type="component" value="Unassembled WGS sequence"/>
</dbReference>
<dbReference type="InterPro" id="IPR036388">
    <property type="entry name" value="WH-like_DNA-bd_sf"/>
</dbReference>
<dbReference type="CDD" id="cd00130">
    <property type="entry name" value="PAS"/>
    <property type="match status" value="1"/>
</dbReference>
<dbReference type="SMART" id="SM01012">
    <property type="entry name" value="ANTAR"/>
    <property type="match status" value="1"/>
</dbReference>
<keyword evidence="3" id="KW-1185">Reference proteome</keyword>
<dbReference type="SUPFAM" id="SSF52172">
    <property type="entry name" value="CheY-like"/>
    <property type="match status" value="1"/>
</dbReference>
<dbReference type="RefSeq" id="WP_344145756.1">
    <property type="nucleotide sequence ID" value="NZ_BAAAQR010000001.1"/>
</dbReference>
<sequence length="244" mass="27146">MTRPSPALSRDAAFDALISPTVMLDTDFVIRAANPAYLRATDRTPDELLSINLFEAFPDNPEVGGAPAFAASFERVLRDRRPEHLIVQRYDLIERAGEPRYRTRHWAPACAPVHDGDRVVGILMHVDDVSDLTPEALRSLEKRRDRELRLRAAARDEEAEARSMLIAVNDFNAMAEEIAQLREALSSRSTIDQAKGLVMAERRCTPDEAFRHLVKLSNDTNVRVADVAAALVYRAQGGASGNRS</sequence>
<dbReference type="InterPro" id="IPR000014">
    <property type="entry name" value="PAS"/>
</dbReference>
<dbReference type="Pfam" id="PF03861">
    <property type="entry name" value="ANTAR"/>
    <property type="match status" value="1"/>
</dbReference>
<proteinExistence type="predicted"/>
<dbReference type="EMBL" id="BAAAQR010000001">
    <property type="protein sequence ID" value="GAA2135274.1"/>
    <property type="molecule type" value="Genomic_DNA"/>
</dbReference>
<dbReference type="Gene3D" id="3.30.450.20">
    <property type="entry name" value="PAS domain"/>
    <property type="match status" value="1"/>
</dbReference>
<evidence type="ECO:0000313" key="3">
    <source>
        <dbReference type="Proteomes" id="UP001501771"/>
    </source>
</evidence>
<feature type="domain" description="ANTAR" evidence="1">
    <location>
        <begin position="171"/>
        <end position="232"/>
    </location>
</feature>
<evidence type="ECO:0000259" key="1">
    <source>
        <dbReference type="PROSITE" id="PS50921"/>
    </source>
</evidence>
<dbReference type="InterPro" id="IPR013656">
    <property type="entry name" value="PAS_4"/>
</dbReference>
<protein>
    <recommendedName>
        <fullName evidence="1">ANTAR domain-containing protein</fullName>
    </recommendedName>
</protein>